<dbReference type="SUPFAM" id="SSF56059">
    <property type="entry name" value="Glutathione synthetase ATP-binding domain-like"/>
    <property type="match status" value="1"/>
</dbReference>
<dbReference type="GO" id="GO:0036064">
    <property type="term" value="C:ciliary basal body"/>
    <property type="evidence" value="ECO:0007669"/>
    <property type="project" value="TreeGrafter"/>
</dbReference>
<evidence type="ECO:0000256" key="3">
    <source>
        <dbReference type="ARBA" id="ARBA00022840"/>
    </source>
</evidence>
<dbReference type="GO" id="GO:0000226">
    <property type="term" value="P:microtubule cytoskeleton organization"/>
    <property type="evidence" value="ECO:0007669"/>
    <property type="project" value="TreeGrafter"/>
</dbReference>
<gene>
    <name evidence="5" type="ORF">WN55_00857</name>
</gene>
<dbReference type="InterPro" id="IPR004344">
    <property type="entry name" value="TTL/TTLL_fam"/>
</dbReference>
<evidence type="ECO:0000256" key="2">
    <source>
        <dbReference type="ARBA" id="ARBA00022741"/>
    </source>
</evidence>
<dbReference type="PANTHER" id="PTHR12241:SF162">
    <property type="entry name" value="TUBULIN MONOGLUTAMYLASE TTLL4"/>
    <property type="match status" value="1"/>
</dbReference>
<dbReference type="GO" id="GO:0015631">
    <property type="term" value="F:tubulin binding"/>
    <property type="evidence" value="ECO:0007669"/>
    <property type="project" value="TreeGrafter"/>
</dbReference>
<keyword evidence="1" id="KW-0436">Ligase</keyword>
<evidence type="ECO:0000256" key="4">
    <source>
        <dbReference type="SAM" id="MobiDB-lite"/>
    </source>
</evidence>
<protein>
    <submittedName>
        <fullName evidence="5">Tubulin polyglutamylase TTLL4</fullName>
    </submittedName>
</protein>
<accession>A0A154PCZ7</accession>
<keyword evidence="2" id="KW-0547">Nucleotide-binding</keyword>
<dbReference type="PANTHER" id="PTHR12241">
    <property type="entry name" value="TUBULIN POLYGLUTAMYLASE"/>
    <property type="match status" value="1"/>
</dbReference>
<evidence type="ECO:0000313" key="6">
    <source>
        <dbReference type="Proteomes" id="UP000076502"/>
    </source>
</evidence>
<dbReference type="Proteomes" id="UP000076502">
    <property type="component" value="Unassembled WGS sequence"/>
</dbReference>
<dbReference type="EMBL" id="KQ434874">
    <property type="protein sequence ID" value="KZC09722.1"/>
    <property type="molecule type" value="Genomic_DNA"/>
</dbReference>
<keyword evidence="3" id="KW-0067">ATP-binding</keyword>
<keyword evidence="6" id="KW-1185">Reference proteome</keyword>
<dbReference type="Pfam" id="PF03133">
    <property type="entry name" value="TTL"/>
    <property type="match status" value="1"/>
</dbReference>
<name>A0A154PCZ7_DUFNO</name>
<feature type="region of interest" description="Disordered" evidence="4">
    <location>
        <begin position="56"/>
        <end position="93"/>
    </location>
</feature>
<sequence length="627" mass="73606">MQGDTGYHPEPNKYKIACNRCTSTSTSGGMINLDTDEEWLIYEEITEAAFLDARRISSADTTGKPNSPRKNVPKSENSVPQSRRRLTETKNIDRENAFRAKDCDDLIVDEGADGDKAVESLLPLRHSLFPHVPPYIRFHSNEYSSSKKLPKDFAQLLKWKRTTTMPRILVKILLNTGYKMVTQNNDWSAVWYPSFTDTSKYRRLKNFQKVNSIPGSRNLGNKDLLWKNLYRMTKRFGANEYDFMPRTFILPREIQKFEYTWQKYGVRSTWIIKPPASGRGQGIKVINQWWEIPKWHSMIVQRYISKPRLINGSKFDLRVYVLVTSINPLRIYIYKEGLVRFASVRYVRGLNLNDKYMHLTNTSVNKLNPAYVRNDGVNAYRSHKWSFGSLWTHLSEEGVDVPELWSKIKDVVVKTLIAAESSMNAEITENLASSYSCYELYGFDILLDENLKLWLLEVNILPSLHTDSPLDTIIKGPLVRNVLNMAGYRIPKIEQISSKYGCKKYDTIAHDCKLYSLALTLPEKTKQNEMNAVQNRREYLDRIVETLTRDDIRQLIRYEDEFAEIGNFEKIFPTHRTYTYLRYFEMERYYDRLLDAWENRYYDHREEGIQRLKNYCEQMRHLDATPN</sequence>
<proteinExistence type="predicted"/>
<evidence type="ECO:0000256" key="1">
    <source>
        <dbReference type="ARBA" id="ARBA00022598"/>
    </source>
</evidence>
<reference evidence="5 6" key="1">
    <citation type="submission" date="2015-07" db="EMBL/GenBank/DDBJ databases">
        <title>The genome of Dufourea novaeangliae.</title>
        <authorList>
            <person name="Pan H."/>
            <person name="Kapheim K."/>
        </authorList>
    </citation>
    <scope>NUCLEOTIDE SEQUENCE [LARGE SCALE GENOMIC DNA]</scope>
    <source>
        <strain evidence="5">0120121106</strain>
        <tissue evidence="5">Whole body</tissue>
    </source>
</reference>
<dbReference type="GO" id="GO:0070740">
    <property type="term" value="F:tubulin-glutamic acid ligase activity"/>
    <property type="evidence" value="ECO:0007669"/>
    <property type="project" value="TreeGrafter"/>
</dbReference>
<dbReference type="OrthoDB" id="202825at2759"/>
<feature type="compositionally biased region" description="Polar residues" evidence="4">
    <location>
        <begin position="58"/>
        <end position="81"/>
    </location>
</feature>
<dbReference type="GO" id="GO:0005524">
    <property type="term" value="F:ATP binding"/>
    <property type="evidence" value="ECO:0007669"/>
    <property type="project" value="UniProtKB-KW"/>
</dbReference>
<evidence type="ECO:0000313" key="5">
    <source>
        <dbReference type="EMBL" id="KZC09722.1"/>
    </source>
</evidence>
<organism evidence="5 6">
    <name type="scientific">Dufourea novaeangliae</name>
    <name type="common">Sweat bee</name>
    <dbReference type="NCBI Taxonomy" id="178035"/>
    <lineage>
        <taxon>Eukaryota</taxon>
        <taxon>Metazoa</taxon>
        <taxon>Ecdysozoa</taxon>
        <taxon>Arthropoda</taxon>
        <taxon>Hexapoda</taxon>
        <taxon>Insecta</taxon>
        <taxon>Pterygota</taxon>
        <taxon>Neoptera</taxon>
        <taxon>Endopterygota</taxon>
        <taxon>Hymenoptera</taxon>
        <taxon>Apocrita</taxon>
        <taxon>Aculeata</taxon>
        <taxon>Apoidea</taxon>
        <taxon>Anthophila</taxon>
        <taxon>Halictidae</taxon>
        <taxon>Rophitinae</taxon>
        <taxon>Dufourea</taxon>
    </lineage>
</organism>
<dbReference type="AlphaFoldDB" id="A0A154PCZ7"/>
<dbReference type="Gene3D" id="3.30.470.20">
    <property type="entry name" value="ATP-grasp fold, B domain"/>
    <property type="match status" value="1"/>
</dbReference>
<dbReference type="PROSITE" id="PS51221">
    <property type="entry name" value="TTL"/>
    <property type="match status" value="1"/>
</dbReference>